<sequence length="521" mass="60331">MQHNQYVDSGPNPLCLGYEEKSLLTQDQIKTIVNQINIRRNFIALGQSKFFHAAANMKKIVWSNELAVFAQRWVDQCNQSLRPDLEDQCRDMEKTKVGQNIATITGLSPGVNVKSFVEIWFMLSMDYVGSVTYYNQSRDYRTKYFTQLIWADTDKVGCGKARFFVKHMKLTLVERLVCNFAPRGNVHGKPIYTIGYPATQCDDNMIPDKIFPGLCRYDTKAARLSSVNTVATSLLRIRNLFNDLTEQEIDPVRSDLKQTTNSSKITSSNQKKYDVLQGSNDFIKRSYPLENDNFWTGHKNNSRPLSDYLRQQEKGHSKLYHGHDHKDEFDYLHPTTTFQDSGKYDFTTSLKHQHEINYRKHNIKDQCTRKTNSQINNDAISMCDCRQKTFKCTRGQKANCQTFTQKYTTCSESTTHPNLNNECACGATQTSCHNINHYAQNRNYDCDVKCSAQRSAGLLKSLENPDTDSSETYNKFLHYDLHKEETQIEKLITPYGYDDVTARELIRRLNKRKNMKSDYRQ</sequence>
<dbReference type="Pfam" id="PF00188">
    <property type="entry name" value="CAP"/>
    <property type="match status" value="1"/>
</dbReference>
<name>A0A8J9YEZ2_9NEOP</name>
<dbReference type="GO" id="GO:0005576">
    <property type="term" value="C:extracellular region"/>
    <property type="evidence" value="ECO:0007669"/>
    <property type="project" value="UniProtKB-SubCell"/>
</dbReference>
<feature type="non-terminal residue" evidence="4">
    <location>
        <position position="521"/>
    </location>
</feature>
<dbReference type="InterPro" id="IPR035940">
    <property type="entry name" value="CAP_sf"/>
</dbReference>
<evidence type="ECO:0000313" key="4">
    <source>
        <dbReference type="EMBL" id="CAH0725246.1"/>
    </source>
</evidence>
<dbReference type="AlphaFoldDB" id="A0A8J9YEZ2"/>
<dbReference type="SUPFAM" id="SSF55797">
    <property type="entry name" value="PR-1-like"/>
    <property type="match status" value="1"/>
</dbReference>
<dbReference type="PRINTS" id="PR00837">
    <property type="entry name" value="V5TPXLIKE"/>
</dbReference>
<gene>
    <name evidence="4" type="ORF">BINO364_LOCUS10853</name>
</gene>
<dbReference type="Proteomes" id="UP000838878">
    <property type="component" value="Chromosome 5"/>
</dbReference>
<dbReference type="PANTHER" id="PTHR10334">
    <property type="entry name" value="CYSTEINE-RICH SECRETORY PROTEIN-RELATED"/>
    <property type="match status" value="1"/>
</dbReference>
<dbReference type="SMART" id="SM00198">
    <property type="entry name" value="SCP"/>
    <property type="match status" value="1"/>
</dbReference>
<reference evidence="4" key="1">
    <citation type="submission" date="2021-12" db="EMBL/GenBank/DDBJ databases">
        <authorList>
            <person name="Martin H S."/>
        </authorList>
    </citation>
    <scope>NUCLEOTIDE SEQUENCE</scope>
</reference>
<dbReference type="InterPro" id="IPR014044">
    <property type="entry name" value="CAP_dom"/>
</dbReference>
<evidence type="ECO:0000256" key="1">
    <source>
        <dbReference type="ARBA" id="ARBA00004613"/>
    </source>
</evidence>
<organism evidence="4 5">
    <name type="scientific">Brenthis ino</name>
    <name type="common">lesser marbled fritillary</name>
    <dbReference type="NCBI Taxonomy" id="405034"/>
    <lineage>
        <taxon>Eukaryota</taxon>
        <taxon>Metazoa</taxon>
        <taxon>Ecdysozoa</taxon>
        <taxon>Arthropoda</taxon>
        <taxon>Hexapoda</taxon>
        <taxon>Insecta</taxon>
        <taxon>Pterygota</taxon>
        <taxon>Neoptera</taxon>
        <taxon>Endopterygota</taxon>
        <taxon>Lepidoptera</taxon>
        <taxon>Glossata</taxon>
        <taxon>Ditrysia</taxon>
        <taxon>Papilionoidea</taxon>
        <taxon>Nymphalidae</taxon>
        <taxon>Heliconiinae</taxon>
        <taxon>Argynnini</taxon>
        <taxon>Brenthis</taxon>
    </lineage>
</organism>
<dbReference type="Gene3D" id="3.40.33.10">
    <property type="entry name" value="CAP"/>
    <property type="match status" value="1"/>
</dbReference>
<evidence type="ECO:0000256" key="2">
    <source>
        <dbReference type="ARBA" id="ARBA00022525"/>
    </source>
</evidence>
<dbReference type="EMBL" id="OV170225">
    <property type="protein sequence ID" value="CAH0725246.1"/>
    <property type="molecule type" value="Genomic_DNA"/>
</dbReference>
<evidence type="ECO:0000259" key="3">
    <source>
        <dbReference type="SMART" id="SM00198"/>
    </source>
</evidence>
<dbReference type="OrthoDB" id="43654at2759"/>
<dbReference type="InterPro" id="IPR001283">
    <property type="entry name" value="CRISP-related"/>
</dbReference>
<protein>
    <recommendedName>
        <fullName evidence="3">SCP domain-containing protein</fullName>
    </recommendedName>
</protein>
<dbReference type="CDD" id="cd05380">
    <property type="entry name" value="CAP_euk"/>
    <property type="match status" value="1"/>
</dbReference>
<dbReference type="PRINTS" id="PR00838">
    <property type="entry name" value="V5ALLERGEN"/>
</dbReference>
<dbReference type="InterPro" id="IPR002413">
    <property type="entry name" value="V5_allergen-like"/>
</dbReference>
<proteinExistence type="predicted"/>
<evidence type="ECO:0000313" key="5">
    <source>
        <dbReference type="Proteomes" id="UP000838878"/>
    </source>
</evidence>
<keyword evidence="5" id="KW-1185">Reference proteome</keyword>
<comment type="subcellular location">
    <subcellularLocation>
        <location evidence="1">Secreted</location>
    </subcellularLocation>
</comment>
<feature type="domain" description="SCP" evidence="3">
    <location>
        <begin position="27"/>
        <end position="188"/>
    </location>
</feature>
<accession>A0A8J9YEZ2</accession>
<keyword evidence="2" id="KW-0964">Secreted</keyword>